<keyword evidence="16" id="KW-1185">Reference proteome</keyword>
<dbReference type="InterPro" id="IPR046341">
    <property type="entry name" value="SET_dom_sf"/>
</dbReference>
<evidence type="ECO:0000256" key="7">
    <source>
        <dbReference type="ARBA" id="ARBA00022679"/>
    </source>
</evidence>
<dbReference type="Proteomes" id="UP000035682">
    <property type="component" value="Unplaced"/>
</dbReference>
<dbReference type="SUPFAM" id="SSF82199">
    <property type="entry name" value="SET domain"/>
    <property type="match status" value="1"/>
</dbReference>
<evidence type="ECO:0000256" key="5">
    <source>
        <dbReference type="ARBA" id="ARBA00022491"/>
    </source>
</evidence>
<evidence type="ECO:0000313" key="17">
    <source>
        <dbReference type="WBParaSite" id="SRAE_1000056400.1"/>
    </source>
</evidence>
<keyword evidence="6 15" id="KW-0489">Methyltransferase</keyword>
<dbReference type="GO" id="GO:0005694">
    <property type="term" value="C:chromosome"/>
    <property type="evidence" value="ECO:0007669"/>
    <property type="project" value="UniProtKB-SubCell"/>
</dbReference>
<dbReference type="PANTHER" id="PTHR12977">
    <property type="entry name" value="SUPPRESSOR OF VARIEGATION 4-20-RELATED"/>
    <property type="match status" value="1"/>
</dbReference>
<feature type="domain" description="SET" evidence="14">
    <location>
        <begin position="128"/>
        <end position="244"/>
    </location>
</feature>
<dbReference type="GO" id="GO:0005634">
    <property type="term" value="C:nucleus"/>
    <property type="evidence" value="ECO:0007669"/>
    <property type="project" value="UniProtKB-SubCell"/>
</dbReference>
<dbReference type="InterPro" id="IPR041938">
    <property type="entry name" value="Hist-Lys_N-MTase_N"/>
</dbReference>
<keyword evidence="12" id="KW-0539">Nucleus</keyword>
<dbReference type="CTD" id="36374656"/>
<evidence type="ECO:0000256" key="2">
    <source>
        <dbReference type="ARBA" id="ARBA00004286"/>
    </source>
</evidence>
<evidence type="ECO:0000256" key="11">
    <source>
        <dbReference type="ARBA" id="ARBA00023163"/>
    </source>
</evidence>
<dbReference type="RefSeq" id="XP_024501493.1">
    <property type="nucleotide sequence ID" value="XM_024647413.1"/>
</dbReference>
<reference evidence="17" key="2">
    <citation type="submission" date="2020-12" db="UniProtKB">
        <authorList>
            <consortium name="WormBaseParasite"/>
        </authorList>
    </citation>
    <scope>IDENTIFICATION</scope>
</reference>
<dbReference type="CDD" id="cd10524">
    <property type="entry name" value="SET_Suv4-20-like"/>
    <property type="match status" value="1"/>
</dbReference>
<dbReference type="WBParaSite" id="SRAE_1000056400.1">
    <property type="protein sequence ID" value="SRAE_1000056400.1"/>
    <property type="gene ID" value="WBGene00257161"/>
</dbReference>
<keyword evidence="7 15" id="KW-0808">Transferase</keyword>
<evidence type="ECO:0000259" key="14">
    <source>
        <dbReference type="PROSITE" id="PS50280"/>
    </source>
</evidence>
<evidence type="ECO:0000256" key="6">
    <source>
        <dbReference type="ARBA" id="ARBA00022603"/>
    </source>
</evidence>
<evidence type="ECO:0000256" key="8">
    <source>
        <dbReference type="ARBA" id="ARBA00022691"/>
    </source>
</evidence>
<evidence type="ECO:0000313" key="18">
    <source>
        <dbReference type="WormBase" id="SRAE_1000056400"/>
    </source>
</evidence>
<dbReference type="STRING" id="34506.A0A090KXZ8"/>
<protein>
    <recommendedName>
        <fullName evidence="3">[histone H4]-N-methyl-L-lysine(20) N-methyltransferase</fullName>
        <ecNumber evidence="3">2.1.1.362</ecNumber>
    </recommendedName>
</protein>
<dbReference type="EMBL" id="LN609528">
    <property type="protein sequence ID" value="CEF62291.1"/>
    <property type="molecule type" value="Genomic_DNA"/>
</dbReference>
<dbReference type="InterPro" id="IPR025790">
    <property type="entry name" value="Suv4-20_animal"/>
</dbReference>
<dbReference type="InterPro" id="IPR039977">
    <property type="entry name" value="Suv4-20/Set9"/>
</dbReference>
<sequence>MNNEEWGLKVMKLCSSSAIPEVPPIGHHMSLDDFMAFDDVANCIVIDVLLGIRSHKMRPKKVFLTKEENISCYKLLREYLENFNVVKTLQNIFLLTSMRNFCLKMDGKQLIELRNHVHRYLMLFQPASGISIQKCFKYSKEKFLGAKLVATRKFKSNEQINMLYGVVKPLTKEQINKVIKSGINDFSIMISDRTEKQILWLGPGSFLNHDCNSNVRFDCRGIHTVVLIATKDIDIGEELYLNYGDNYFGDNNKECQCESCEKIKNEKENLLKWTPIMCKEIDENIVDCLELISLRNEILKKIYDFQISKNNLIISLNYIVEFLKYGFINDGISKISSSQNFIKHELEYLSNVKYLLSLDYDIDFIKIFTYLYKTFGICTSQGKVGTPTTKSIILQRNEAIFKYSFYEAIFGPDIAEALVQFQCKLFEQYHYEKVSIGQIISVLQNFINILRRKDFNKVFQDKINIQNERIKKIEKHGFTAEFLFNTFDIKIDILGNEIIEKERKYIERNIEVYEEKIQEKLKNCLSFNFVLSLMKDKNNSEAIIGDLKTILEVNEHDVKVQILNNKIKGFEKIKAPLNIMIETFDNKDNNALLISMYNDELEEITRKYKKSQLIKTIDIDNYVLLDENKPKTVRSSIRLKKDFSKYENYNIEPFLMKFYCNSTMEKILENRKRTYELVNQDFEDVFINQGRLKHERKILEEISK</sequence>
<dbReference type="AlphaFoldDB" id="A0A090KXZ8"/>
<keyword evidence="13" id="KW-0175">Coiled coil</keyword>
<dbReference type="GO" id="GO:0140941">
    <property type="term" value="F:histone H4K20me methyltransferase activity"/>
    <property type="evidence" value="ECO:0007669"/>
    <property type="project" value="UniProtKB-EC"/>
</dbReference>
<evidence type="ECO:0000313" key="16">
    <source>
        <dbReference type="Proteomes" id="UP000035682"/>
    </source>
</evidence>
<dbReference type="Gene3D" id="1.10.10.1700">
    <property type="entry name" value="Histone-lysine N-methyltransferase"/>
    <property type="match status" value="1"/>
</dbReference>
<dbReference type="Gene3D" id="2.170.270.10">
    <property type="entry name" value="SET domain"/>
    <property type="match status" value="1"/>
</dbReference>
<keyword evidence="8" id="KW-0949">S-adenosyl-L-methionine</keyword>
<dbReference type="PROSITE" id="PS51570">
    <property type="entry name" value="SAM_MT43_SUVAR420_2"/>
    <property type="match status" value="1"/>
</dbReference>
<comment type="subcellular location">
    <subcellularLocation>
        <location evidence="2">Chromosome</location>
    </subcellularLocation>
    <subcellularLocation>
        <location evidence="1">Nucleus</location>
    </subcellularLocation>
</comment>
<dbReference type="PROSITE" id="PS50280">
    <property type="entry name" value="SET"/>
    <property type="match status" value="1"/>
</dbReference>
<evidence type="ECO:0000256" key="13">
    <source>
        <dbReference type="SAM" id="Coils"/>
    </source>
</evidence>
<reference evidence="15 16" key="1">
    <citation type="submission" date="2014-09" db="EMBL/GenBank/DDBJ databases">
        <authorList>
            <person name="Martin A.A."/>
        </authorList>
    </citation>
    <scope>NUCLEOTIDE SEQUENCE</scope>
    <source>
        <strain evidence="16">ED321</strain>
        <strain evidence="15">ED321 Heterogonic</strain>
    </source>
</reference>
<evidence type="ECO:0000256" key="12">
    <source>
        <dbReference type="ARBA" id="ARBA00023242"/>
    </source>
</evidence>
<dbReference type="InterPro" id="IPR001214">
    <property type="entry name" value="SET_dom"/>
</dbReference>
<evidence type="ECO:0000256" key="9">
    <source>
        <dbReference type="ARBA" id="ARBA00022853"/>
    </source>
</evidence>
<dbReference type="PANTHER" id="PTHR12977:SF4">
    <property type="entry name" value="HISTONE-LYSINE N-METHYLTRANSFERASE KMT5B"/>
    <property type="match status" value="1"/>
</dbReference>
<name>A0A090KXZ8_STRRB</name>
<evidence type="ECO:0000313" key="15">
    <source>
        <dbReference type="EMBL" id="CEF62291.1"/>
    </source>
</evidence>
<keyword evidence="10" id="KW-0805">Transcription regulation</keyword>
<dbReference type="EC" id="2.1.1.362" evidence="3"/>
<dbReference type="GeneID" id="36374656"/>
<accession>A0A090KXZ8</accession>
<evidence type="ECO:0000256" key="10">
    <source>
        <dbReference type="ARBA" id="ARBA00023015"/>
    </source>
</evidence>
<evidence type="ECO:0000256" key="3">
    <source>
        <dbReference type="ARBA" id="ARBA00012188"/>
    </source>
</evidence>
<evidence type="ECO:0000256" key="4">
    <source>
        <dbReference type="ARBA" id="ARBA00022454"/>
    </source>
</evidence>
<dbReference type="Pfam" id="PF00856">
    <property type="entry name" value="SET"/>
    <property type="match status" value="1"/>
</dbReference>
<keyword evidence="4" id="KW-0158">Chromosome</keyword>
<gene>
    <name evidence="15 17 18" type="ORF">SRAE_1000056400</name>
</gene>
<dbReference type="GO" id="GO:0032259">
    <property type="term" value="P:methylation"/>
    <property type="evidence" value="ECO:0007669"/>
    <property type="project" value="UniProtKB-KW"/>
</dbReference>
<proteinExistence type="predicted"/>
<dbReference type="OrthoDB" id="6627536at2759"/>
<keyword evidence="9" id="KW-0156">Chromatin regulator</keyword>
<evidence type="ECO:0000256" key="1">
    <source>
        <dbReference type="ARBA" id="ARBA00004123"/>
    </source>
</evidence>
<keyword evidence="11" id="KW-0804">Transcription</keyword>
<dbReference type="SMART" id="SM00317">
    <property type="entry name" value="SET"/>
    <property type="match status" value="1"/>
</dbReference>
<keyword evidence="5" id="KW-0678">Repressor</keyword>
<feature type="coiled-coil region" evidence="13">
    <location>
        <begin position="496"/>
        <end position="523"/>
    </location>
</feature>
<organism evidence="15">
    <name type="scientific">Strongyloides ratti</name>
    <name type="common">Parasitic roundworm</name>
    <dbReference type="NCBI Taxonomy" id="34506"/>
    <lineage>
        <taxon>Eukaryota</taxon>
        <taxon>Metazoa</taxon>
        <taxon>Ecdysozoa</taxon>
        <taxon>Nematoda</taxon>
        <taxon>Chromadorea</taxon>
        <taxon>Rhabditida</taxon>
        <taxon>Tylenchina</taxon>
        <taxon>Panagrolaimomorpha</taxon>
        <taxon>Strongyloidoidea</taxon>
        <taxon>Strongyloididae</taxon>
        <taxon>Strongyloides</taxon>
    </lineage>
</organism>
<dbReference type="WormBase" id="SRAE_1000056400">
    <property type="protein sequence ID" value="SRP10328"/>
    <property type="gene ID" value="WBGene00257161"/>
</dbReference>